<keyword evidence="3" id="KW-0804">Transcription</keyword>
<comment type="caution">
    <text evidence="5">The sequence shown here is derived from an EMBL/GenBank/DDBJ whole genome shotgun (WGS) entry which is preliminary data.</text>
</comment>
<evidence type="ECO:0000256" key="2">
    <source>
        <dbReference type="ARBA" id="ARBA00023125"/>
    </source>
</evidence>
<dbReference type="EMBL" id="BRLB01000017">
    <property type="protein sequence ID" value="GKX31460.1"/>
    <property type="molecule type" value="Genomic_DNA"/>
</dbReference>
<dbReference type="GO" id="GO:0003700">
    <property type="term" value="F:DNA-binding transcription factor activity"/>
    <property type="evidence" value="ECO:0007669"/>
    <property type="project" value="InterPro"/>
</dbReference>
<dbReference type="Pfam" id="PF12833">
    <property type="entry name" value="HTH_18"/>
    <property type="match status" value="1"/>
</dbReference>
<dbReference type="Gene3D" id="2.60.120.10">
    <property type="entry name" value="Jelly Rolls"/>
    <property type="match status" value="1"/>
</dbReference>
<dbReference type="Proteomes" id="UP001144256">
    <property type="component" value="Unassembled WGS sequence"/>
</dbReference>
<dbReference type="InterPro" id="IPR018060">
    <property type="entry name" value="HTH_AraC"/>
</dbReference>
<dbReference type="SUPFAM" id="SSF46689">
    <property type="entry name" value="Homeodomain-like"/>
    <property type="match status" value="1"/>
</dbReference>
<dbReference type="InterPro" id="IPR003313">
    <property type="entry name" value="AraC-bd"/>
</dbReference>
<dbReference type="InterPro" id="IPR009057">
    <property type="entry name" value="Homeodomain-like_sf"/>
</dbReference>
<sequence length="297" mass="34302">MQNNSDAMQKKIIKISISDINPYIRRASKHIIEAGFYTGIRINPHYQLHYICKGKGMFIIGNQSYNVTEGDFLIWGPGQLHSIKSDVLMPLLVIGVQFDMTRNHCHLDYPCIHYNEKSFSWNKVNEVVEFNDLNKLSSYSQVKDRVRIKYYLEEVQRLYCLRSTYCQGVISGLLKAALTLVIENNLYNLTYNIGSKISVETIINYLKTHSDEKMTNSFLGQRFNYHPNHLNKLVLNCTGQTIQQYLITLRMNKAVDLLQHSNNTIGEIAEEVGGYSIHYFSRLFKKKIGVSPKVFRG</sequence>
<dbReference type="SMART" id="SM00342">
    <property type="entry name" value="HTH_ARAC"/>
    <property type="match status" value="1"/>
</dbReference>
<evidence type="ECO:0000256" key="3">
    <source>
        <dbReference type="ARBA" id="ARBA00023163"/>
    </source>
</evidence>
<evidence type="ECO:0000259" key="4">
    <source>
        <dbReference type="PROSITE" id="PS01124"/>
    </source>
</evidence>
<dbReference type="InterPro" id="IPR037923">
    <property type="entry name" value="HTH-like"/>
</dbReference>
<reference evidence="5" key="1">
    <citation type="submission" date="2022-06" db="EMBL/GenBank/DDBJ databases">
        <title>Vallitalea longa sp. nov., an anaerobic bacterium isolated from marine sediment.</title>
        <authorList>
            <person name="Hirano S."/>
            <person name="Terahara T."/>
            <person name="Mori K."/>
            <person name="Hamada M."/>
            <person name="Matsumoto R."/>
            <person name="Kobayashi T."/>
        </authorList>
    </citation>
    <scope>NUCLEOTIDE SEQUENCE</scope>
    <source>
        <strain evidence="5">SH18-1</strain>
    </source>
</reference>
<organism evidence="5 6">
    <name type="scientific">Vallitalea longa</name>
    <dbReference type="NCBI Taxonomy" id="2936439"/>
    <lineage>
        <taxon>Bacteria</taxon>
        <taxon>Bacillati</taxon>
        <taxon>Bacillota</taxon>
        <taxon>Clostridia</taxon>
        <taxon>Lachnospirales</taxon>
        <taxon>Vallitaleaceae</taxon>
        <taxon>Vallitalea</taxon>
    </lineage>
</organism>
<evidence type="ECO:0000256" key="1">
    <source>
        <dbReference type="ARBA" id="ARBA00023015"/>
    </source>
</evidence>
<dbReference type="SUPFAM" id="SSF51215">
    <property type="entry name" value="Regulatory protein AraC"/>
    <property type="match status" value="1"/>
</dbReference>
<feature type="domain" description="HTH araC/xylS-type" evidence="4">
    <location>
        <begin position="200"/>
        <end position="297"/>
    </location>
</feature>
<dbReference type="RefSeq" id="WP_281818544.1">
    <property type="nucleotide sequence ID" value="NZ_BRLB01000017.1"/>
</dbReference>
<dbReference type="InterPro" id="IPR014710">
    <property type="entry name" value="RmlC-like_jellyroll"/>
</dbReference>
<accession>A0A9W5YFB1</accession>
<keyword evidence="1" id="KW-0805">Transcription regulation</keyword>
<name>A0A9W5YFB1_9FIRM</name>
<proteinExistence type="predicted"/>
<dbReference type="Pfam" id="PF02311">
    <property type="entry name" value="AraC_binding"/>
    <property type="match status" value="1"/>
</dbReference>
<dbReference type="PANTHER" id="PTHR43280">
    <property type="entry name" value="ARAC-FAMILY TRANSCRIPTIONAL REGULATOR"/>
    <property type="match status" value="1"/>
</dbReference>
<dbReference type="AlphaFoldDB" id="A0A9W5YFB1"/>
<evidence type="ECO:0000313" key="6">
    <source>
        <dbReference type="Proteomes" id="UP001144256"/>
    </source>
</evidence>
<keyword evidence="6" id="KW-1185">Reference proteome</keyword>
<dbReference type="PANTHER" id="PTHR43280:SF28">
    <property type="entry name" value="HTH-TYPE TRANSCRIPTIONAL ACTIVATOR RHAS"/>
    <property type="match status" value="1"/>
</dbReference>
<dbReference type="GO" id="GO:0043565">
    <property type="term" value="F:sequence-specific DNA binding"/>
    <property type="evidence" value="ECO:0007669"/>
    <property type="project" value="InterPro"/>
</dbReference>
<dbReference type="Gene3D" id="1.10.10.60">
    <property type="entry name" value="Homeodomain-like"/>
    <property type="match status" value="2"/>
</dbReference>
<protein>
    <submittedName>
        <fullName evidence="5">AraC family transcriptional regulator</fullName>
    </submittedName>
</protein>
<gene>
    <name evidence="5" type="ORF">SH1V18_39400</name>
</gene>
<evidence type="ECO:0000313" key="5">
    <source>
        <dbReference type="EMBL" id="GKX31460.1"/>
    </source>
</evidence>
<dbReference type="PROSITE" id="PS01124">
    <property type="entry name" value="HTH_ARAC_FAMILY_2"/>
    <property type="match status" value="1"/>
</dbReference>
<keyword evidence="2" id="KW-0238">DNA-binding</keyword>